<comment type="caution">
    <text evidence="13">The sequence shown here is derived from an EMBL/GenBank/DDBJ whole genome shotgun (WGS) entry which is preliminary data.</text>
</comment>
<feature type="domain" description="PapC N-terminal" evidence="12">
    <location>
        <begin position="39"/>
        <end position="211"/>
    </location>
</feature>
<keyword evidence="9 10" id="KW-0998">Cell outer membrane</keyword>
<organism evidence="13 14">
    <name type="scientific">Serratia quinivorans</name>
    <dbReference type="NCBI Taxonomy" id="137545"/>
    <lineage>
        <taxon>Bacteria</taxon>
        <taxon>Pseudomonadati</taxon>
        <taxon>Pseudomonadota</taxon>
        <taxon>Gammaproteobacteria</taxon>
        <taxon>Enterobacterales</taxon>
        <taxon>Yersiniaceae</taxon>
        <taxon>Serratia</taxon>
    </lineage>
</organism>
<evidence type="ECO:0000256" key="7">
    <source>
        <dbReference type="ARBA" id="ARBA00022729"/>
    </source>
</evidence>
<dbReference type="NCBIfam" id="NF011740">
    <property type="entry name" value="PRK15193.1"/>
    <property type="match status" value="1"/>
</dbReference>
<feature type="domain" description="PapC-like C-terminal" evidence="11">
    <location>
        <begin position="826"/>
        <end position="890"/>
    </location>
</feature>
<dbReference type="Pfam" id="PF00577">
    <property type="entry name" value="Usher"/>
    <property type="match status" value="1"/>
</dbReference>
<comment type="subcellular location">
    <subcellularLocation>
        <location evidence="1 10">Cell outer membrane</location>
        <topology evidence="1 10">Multi-pass membrane protein</topology>
    </subcellularLocation>
</comment>
<dbReference type="InterPro" id="IPR018030">
    <property type="entry name" value="Fimbrial_membr_usher_CS"/>
</dbReference>
<evidence type="ECO:0000313" key="14">
    <source>
        <dbReference type="Proteomes" id="UP001558101"/>
    </source>
</evidence>
<dbReference type="SUPFAM" id="SSF141729">
    <property type="entry name" value="FimD N-terminal domain-like"/>
    <property type="match status" value="1"/>
</dbReference>
<dbReference type="Gene3D" id="2.60.40.2070">
    <property type="match status" value="1"/>
</dbReference>
<protein>
    <submittedName>
        <fullName evidence="13">Fimbrial biogenesis usher protein</fullName>
    </submittedName>
</protein>
<evidence type="ECO:0000256" key="9">
    <source>
        <dbReference type="ARBA" id="ARBA00023237"/>
    </source>
</evidence>
<dbReference type="RefSeq" id="WP_261434305.1">
    <property type="nucleotide sequence ID" value="NZ_CAMKID010000002.1"/>
</dbReference>
<dbReference type="InterPro" id="IPR037224">
    <property type="entry name" value="PapC_N_sf"/>
</dbReference>
<dbReference type="Proteomes" id="UP001558101">
    <property type="component" value="Unassembled WGS sequence"/>
</dbReference>
<dbReference type="Pfam" id="PF13954">
    <property type="entry name" value="PapC_N"/>
    <property type="match status" value="1"/>
</dbReference>
<comment type="similarity">
    <text evidence="2 10">Belongs to the fimbrial export usher family.</text>
</comment>
<dbReference type="PROSITE" id="PS01151">
    <property type="entry name" value="FIMBRIAL_USHER"/>
    <property type="match status" value="1"/>
</dbReference>
<evidence type="ECO:0000256" key="5">
    <source>
        <dbReference type="ARBA" id="ARBA00022558"/>
    </source>
</evidence>
<keyword evidence="7" id="KW-0732">Signal</keyword>
<evidence type="ECO:0000256" key="3">
    <source>
        <dbReference type="ARBA" id="ARBA00022448"/>
    </source>
</evidence>
<dbReference type="Gene3D" id="2.60.40.2610">
    <property type="entry name" value="Outer membrane usher protein FimD, plug domain"/>
    <property type="match status" value="1"/>
</dbReference>
<dbReference type="Gene3D" id="3.10.20.410">
    <property type="match status" value="1"/>
</dbReference>
<dbReference type="InterPro" id="IPR042186">
    <property type="entry name" value="FimD_plug_dom"/>
</dbReference>
<evidence type="ECO:0000256" key="10">
    <source>
        <dbReference type="RuleBase" id="RU003884"/>
    </source>
</evidence>
<keyword evidence="3 10" id="KW-0813">Transport</keyword>
<proteinExistence type="inferred from homology"/>
<dbReference type="PANTHER" id="PTHR30451:SF21">
    <property type="entry name" value="FIMBRIAL USHER DOMAIN-CONTAINING PROTEIN YDET-RELATED"/>
    <property type="match status" value="1"/>
</dbReference>
<evidence type="ECO:0000256" key="6">
    <source>
        <dbReference type="ARBA" id="ARBA00022692"/>
    </source>
</evidence>
<keyword evidence="8 10" id="KW-0472">Membrane</keyword>
<keyword evidence="4" id="KW-1134">Transmembrane beta strand</keyword>
<accession>A0ABV3UGJ8</accession>
<keyword evidence="14" id="KW-1185">Reference proteome</keyword>
<evidence type="ECO:0000259" key="12">
    <source>
        <dbReference type="Pfam" id="PF13954"/>
    </source>
</evidence>
<keyword evidence="5 10" id="KW-1029">Fimbrium biogenesis</keyword>
<evidence type="ECO:0000256" key="8">
    <source>
        <dbReference type="ARBA" id="ARBA00023136"/>
    </source>
</evidence>
<dbReference type="InterPro" id="IPR000015">
    <property type="entry name" value="Fimb_usher"/>
</dbReference>
<name>A0ABV3UGJ8_9GAMM</name>
<evidence type="ECO:0000256" key="2">
    <source>
        <dbReference type="ARBA" id="ARBA00008064"/>
    </source>
</evidence>
<dbReference type="InterPro" id="IPR025949">
    <property type="entry name" value="PapC-like_C"/>
</dbReference>
<dbReference type="Gene3D" id="2.60.40.3110">
    <property type="match status" value="1"/>
</dbReference>
<reference evidence="13 14" key="1">
    <citation type="submission" date="2024-07" db="EMBL/GenBank/DDBJ databases">
        <title>Genomes of novel Serratia strains from suburban soil.</title>
        <authorList>
            <person name="Markert E.X."/>
            <person name="Severe K."/>
            <person name="Severe L."/>
            <person name="Twing K.I."/>
            <person name="Ward L.M."/>
        </authorList>
    </citation>
    <scope>NUCLEOTIDE SEQUENCE [LARGE SCALE GENOMIC DNA]</scope>
    <source>
        <strain evidence="13 14">3C-UT</strain>
    </source>
</reference>
<dbReference type="Pfam" id="PF13953">
    <property type="entry name" value="PapC_C"/>
    <property type="match status" value="1"/>
</dbReference>
<dbReference type="PANTHER" id="PTHR30451">
    <property type="entry name" value="OUTER MEMBRANE USHER PROTEIN"/>
    <property type="match status" value="1"/>
</dbReference>
<dbReference type="EMBL" id="JBFQXQ010000001">
    <property type="protein sequence ID" value="MEX3172676.1"/>
    <property type="molecule type" value="Genomic_DNA"/>
</dbReference>
<sequence length="908" mass="97344">MIFKINSQHDTVKVRAAITPVALALCIALMTTPAWAEMYFNPAFLSDDPSAVADLSRFQQGGGQAAGKYQVDIYVNQDLYKTQTLTFREKKTLPAEQTPIATDATAVVDLSGGAAEIPDDGTGLSPCLTVEMLTDMGVKATALTSLANVPKDQCINIEQALPGAYTSFDFSKLQLNVSIPQAVMSNDVRGYIPPDRWDQGIPALLFNYNFTGSNNRGDFSSDNYFLSLNSGVNLGGWRLRDNSTWNYMRGSGMATEQSWEHISTYIAHTVALLKSEFVAGDITSPSEVFSGLPMKGVMLVSDDNMLPDSQRGFAPTVRGIANSNSQVTITQNGYSVYQTYVPAGPFVISDLYSLPSSGDLQVTVTGSDGGTNTYTVPFSSVPMLQREGRIKYSLASGKYRSGNDEQEDVSFTQGTLQWGLSHGLTAYGGMQYADNYQAQAVGLGLNLGDFGGVSFDVTLADSTLADGSQHRGQSYRAMWSKSLVDTGTNLQLATTRFSTQGFYTLDQTTYKVMSGYSYQDVPDVALPSDQVAADSGDYYNLNNTQKNQVQASISQNIGENGKFGSVYLSGTRTSYWNTEDRDSSWQLGYSDTISDISYSLNYSYNKSAGMTEPNQQFSLNFSVPLDKWLSAGAGSNGDITKANGNSAYANYSMSTDNSGYTSNQVGISGTMLENNNLSYSVTQGMQNQGGGNNGSASLSYQGGYGNSNIAYNYDQSYQSVNYGLSGGIVVHQHGVTFSQPLGGANILVAAPGADNVSVSNTTGVSTDWRGYAVVPYANTYHENEVSLESGDLPTNVDLEDSVKKVVPTSGALVLASFKTRVGERVLLTLMRNGKPLPFGATVSPVDSDNSGIVGDNGQVYLAGLSPEGRVLAQWGNGPDQQCHASYRLPATPDSGKQVNIQMVQAECG</sequence>
<gene>
    <name evidence="13" type="ORF">AB4M04_11325</name>
</gene>
<evidence type="ECO:0000256" key="4">
    <source>
        <dbReference type="ARBA" id="ARBA00022452"/>
    </source>
</evidence>
<dbReference type="InterPro" id="IPR043142">
    <property type="entry name" value="PapC-like_C_sf"/>
</dbReference>
<evidence type="ECO:0000313" key="13">
    <source>
        <dbReference type="EMBL" id="MEX3172676.1"/>
    </source>
</evidence>
<keyword evidence="6 10" id="KW-0812">Transmembrane</keyword>
<evidence type="ECO:0000256" key="1">
    <source>
        <dbReference type="ARBA" id="ARBA00004571"/>
    </source>
</evidence>
<dbReference type="InterPro" id="IPR025885">
    <property type="entry name" value="PapC_N"/>
</dbReference>
<evidence type="ECO:0000259" key="11">
    <source>
        <dbReference type="Pfam" id="PF13953"/>
    </source>
</evidence>